<protein>
    <recommendedName>
        <fullName evidence="1">F-box domain-containing protein</fullName>
    </recommendedName>
</protein>
<evidence type="ECO:0000313" key="3">
    <source>
        <dbReference type="Proteomes" id="UP000736335"/>
    </source>
</evidence>
<gene>
    <name evidence="2" type="ORF">BJ322DRAFT_1211794</name>
</gene>
<sequence>MDTHAYPGRGLSLSQLIFALNEELKRVAYSPISTLDAVSQLDRDASIALATIREWRNSFVRFNRIPADILSLIATNLSSQADRFHAASVSRRWRGVLLNRGTLWSQLFLIKGEEYASTLLGRAKGSLLDIITHQDAPLGTTSLILPHAQQIRYLEFIGNPWQDVVTFSEANSGQLPLLRTLKIIDPDLYRSRFPQDIVTAASPPLFRGSVDLEEFVIRSGRFSSLSCFLFPNLTTFEISSGQENRCSASHLLDFLKGSPTLQTVDVKILIAIEPRSVPQETIVVLPNVKTFSLHVADSYVKRIYDVAACISCPVAKSTSLTHDTYEYHMSPRMEVLTTPVLWNTILHQYTASPIEGVKLEMNYSEDKAIYCYLAFRSSDTTVVDLDFEVASTRLDEADLHMTRTEMWWMVFGQALKTIQYRPLLSHVKRLHIENRAALWGADEMLCAAEQVPILFSLLGPLDELTISGCDLHMFIDAFMDCPRLRNSKPIVFPHIETLVILYPLIEIDETECLEAIVELAKLQHSLGIPFGCVKIRLWTLFPAGMAGELGRWVNAVDCGEEDDV</sequence>
<dbReference type="InterPro" id="IPR036047">
    <property type="entry name" value="F-box-like_dom_sf"/>
</dbReference>
<feature type="domain" description="F-box" evidence="1">
    <location>
        <begin position="62"/>
        <end position="109"/>
    </location>
</feature>
<dbReference type="Proteomes" id="UP000736335">
    <property type="component" value="Unassembled WGS sequence"/>
</dbReference>
<dbReference type="SUPFAM" id="SSF81383">
    <property type="entry name" value="F-box domain"/>
    <property type="match status" value="1"/>
</dbReference>
<keyword evidence="3" id="KW-1185">Reference proteome</keyword>
<reference evidence="2" key="2">
    <citation type="submission" date="2020-11" db="EMBL/GenBank/DDBJ databases">
        <authorList>
            <consortium name="DOE Joint Genome Institute"/>
            <person name="Kuo A."/>
            <person name="Miyauchi S."/>
            <person name="Kiss E."/>
            <person name="Drula E."/>
            <person name="Kohler A."/>
            <person name="Sanchez-Garcia M."/>
            <person name="Andreopoulos B."/>
            <person name="Barry K.W."/>
            <person name="Bonito G."/>
            <person name="Buee M."/>
            <person name="Carver A."/>
            <person name="Chen C."/>
            <person name="Cichocki N."/>
            <person name="Clum A."/>
            <person name="Culley D."/>
            <person name="Crous P.W."/>
            <person name="Fauchery L."/>
            <person name="Girlanda M."/>
            <person name="Hayes R."/>
            <person name="Keri Z."/>
            <person name="Labutti K."/>
            <person name="Lipzen A."/>
            <person name="Lombard V."/>
            <person name="Magnuson J."/>
            <person name="Maillard F."/>
            <person name="Morin E."/>
            <person name="Murat C."/>
            <person name="Nolan M."/>
            <person name="Ohm R."/>
            <person name="Pangilinan J."/>
            <person name="Pereira M."/>
            <person name="Perotto S."/>
            <person name="Peter M."/>
            <person name="Riley R."/>
            <person name="Sitrit Y."/>
            <person name="Stielow B."/>
            <person name="Szollosi G."/>
            <person name="Zifcakova L."/>
            <person name="Stursova M."/>
            <person name="Spatafora J.W."/>
            <person name="Tedersoo L."/>
            <person name="Vaario L.-M."/>
            <person name="Yamada A."/>
            <person name="Yan M."/>
            <person name="Wang P."/>
            <person name="Xu J."/>
            <person name="Bruns T."/>
            <person name="Baldrian P."/>
            <person name="Vilgalys R."/>
            <person name="Henrissat B."/>
            <person name="Grigoriev I.V."/>
            <person name="Hibbett D."/>
            <person name="Nagy L.G."/>
            <person name="Martin F.M."/>
        </authorList>
    </citation>
    <scope>NUCLEOTIDE SEQUENCE</scope>
    <source>
        <strain evidence="2">UH-Tt-Lm1</strain>
    </source>
</reference>
<comment type="caution">
    <text evidence="2">The sequence shown here is derived from an EMBL/GenBank/DDBJ whole genome shotgun (WGS) entry which is preliminary data.</text>
</comment>
<dbReference type="AlphaFoldDB" id="A0A9P6HE76"/>
<dbReference type="SUPFAM" id="SSF52047">
    <property type="entry name" value="RNI-like"/>
    <property type="match status" value="1"/>
</dbReference>
<accession>A0A9P6HE76</accession>
<evidence type="ECO:0000259" key="1">
    <source>
        <dbReference type="Pfam" id="PF12937"/>
    </source>
</evidence>
<dbReference type="EMBL" id="WIUZ02000009">
    <property type="protein sequence ID" value="KAF9783880.1"/>
    <property type="molecule type" value="Genomic_DNA"/>
</dbReference>
<dbReference type="InterPro" id="IPR001810">
    <property type="entry name" value="F-box_dom"/>
</dbReference>
<dbReference type="OrthoDB" id="3172239at2759"/>
<proteinExistence type="predicted"/>
<name>A0A9P6HE76_9AGAM</name>
<evidence type="ECO:0000313" key="2">
    <source>
        <dbReference type="EMBL" id="KAF9783880.1"/>
    </source>
</evidence>
<organism evidence="2 3">
    <name type="scientific">Thelephora terrestris</name>
    <dbReference type="NCBI Taxonomy" id="56493"/>
    <lineage>
        <taxon>Eukaryota</taxon>
        <taxon>Fungi</taxon>
        <taxon>Dikarya</taxon>
        <taxon>Basidiomycota</taxon>
        <taxon>Agaricomycotina</taxon>
        <taxon>Agaricomycetes</taxon>
        <taxon>Thelephorales</taxon>
        <taxon>Thelephoraceae</taxon>
        <taxon>Thelephora</taxon>
    </lineage>
</organism>
<dbReference type="Pfam" id="PF12937">
    <property type="entry name" value="F-box-like"/>
    <property type="match status" value="1"/>
</dbReference>
<reference evidence="2" key="1">
    <citation type="journal article" date="2020" name="Nat. Commun.">
        <title>Large-scale genome sequencing of mycorrhizal fungi provides insights into the early evolution of symbiotic traits.</title>
        <authorList>
            <person name="Miyauchi S."/>
            <person name="Kiss E."/>
            <person name="Kuo A."/>
            <person name="Drula E."/>
            <person name="Kohler A."/>
            <person name="Sanchez-Garcia M."/>
            <person name="Morin E."/>
            <person name="Andreopoulos B."/>
            <person name="Barry K.W."/>
            <person name="Bonito G."/>
            <person name="Buee M."/>
            <person name="Carver A."/>
            <person name="Chen C."/>
            <person name="Cichocki N."/>
            <person name="Clum A."/>
            <person name="Culley D."/>
            <person name="Crous P.W."/>
            <person name="Fauchery L."/>
            <person name="Girlanda M."/>
            <person name="Hayes R.D."/>
            <person name="Keri Z."/>
            <person name="LaButti K."/>
            <person name="Lipzen A."/>
            <person name="Lombard V."/>
            <person name="Magnuson J."/>
            <person name="Maillard F."/>
            <person name="Murat C."/>
            <person name="Nolan M."/>
            <person name="Ohm R.A."/>
            <person name="Pangilinan J."/>
            <person name="Pereira M.F."/>
            <person name="Perotto S."/>
            <person name="Peter M."/>
            <person name="Pfister S."/>
            <person name="Riley R."/>
            <person name="Sitrit Y."/>
            <person name="Stielow J.B."/>
            <person name="Szollosi G."/>
            <person name="Zifcakova L."/>
            <person name="Stursova M."/>
            <person name="Spatafora J.W."/>
            <person name="Tedersoo L."/>
            <person name="Vaario L.M."/>
            <person name="Yamada A."/>
            <person name="Yan M."/>
            <person name="Wang P."/>
            <person name="Xu J."/>
            <person name="Bruns T."/>
            <person name="Baldrian P."/>
            <person name="Vilgalys R."/>
            <person name="Dunand C."/>
            <person name="Henrissat B."/>
            <person name="Grigoriev I.V."/>
            <person name="Hibbett D."/>
            <person name="Nagy L.G."/>
            <person name="Martin F.M."/>
        </authorList>
    </citation>
    <scope>NUCLEOTIDE SEQUENCE</scope>
    <source>
        <strain evidence="2">UH-Tt-Lm1</strain>
    </source>
</reference>